<accession>A0A6A4VHL6</accession>
<reference evidence="2 3" key="1">
    <citation type="submission" date="2019-07" db="EMBL/GenBank/DDBJ databases">
        <title>Draft genome assembly of a fouling barnacle, Amphibalanus amphitrite (Darwin, 1854): The first reference genome for Thecostraca.</title>
        <authorList>
            <person name="Kim W."/>
        </authorList>
    </citation>
    <scope>NUCLEOTIDE SEQUENCE [LARGE SCALE GENOMIC DNA]</scope>
    <source>
        <strain evidence="2">SNU_AA5</strain>
        <tissue evidence="2">Soma without cirri and trophi</tissue>
    </source>
</reference>
<keyword evidence="3" id="KW-1185">Reference proteome</keyword>
<proteinExistence type="predicted"/>
<dbReference type="EMBL" id="VIIS01001774">
    <property type="protein sequence ID" value="KAF0293073.1"/>
    <property type="molecule type" value="Genomic_DNA"/>
</dbReference>
<evidence type="ECO:0000313" key="2">
    <source>
        <dbReference type="EMBL" id="KAF0293073.1"/>
    </source>
</evidence>
<comment type="caution">
    <text evidence="2">The sequence shown here is derived from an EMBL/GenBank/DDBJ whole genome shotgun (WGS) entry which is preliminary data.</text>
</comment>
<organism evidence="2 3">
    <name type="scientific">Amphibalanus amphitrite</name>
    <name type="common">Striped barnacle</name>
    <name type="synonym">Balanus amphitrite</name>
    <dbReference type="NCBI Taxonomy" id="1232801"/>
    <lineage>
        <taxon>Eukaryota</taxon>
        <taxon>Metazoa</taxon>
        <taxon>Ecdysozoa</taxon>
        <taxon>Arthropoda</taxon>
        <taxon>Crustacea</taxon>
        <taxon>Multicrustacea</taxon>
        <taxon>Cirripedia</taxon>
        <taxon>Thoracica</taxon>
        <taxon>Thoracicalcarea</taxon>
        <taxon>Balanomorpha</taxon>
        <taxon>Balanoidea</taxon>
        <taxon>Balanidae</taxon>
        <taxon>Amphibalaninae</taxon>
        <taxon>Amphibalanus</taxon>
    </lineage>
</organism>
<feature type="region of interest" description="Disordered" evidence="1">
    <location>
        <begin position="1"/>
        <end position="35"/>
    </location>
</feature>
<sequence length="253" mass="28661">MQEQSKLQEEEEGKESEDTEEEFVPPVQGKNRDREEAQKLVDRLLKDRLGHLAFLVIRYLDRQRPRNNTMSIMNTARGSIRCGISAADAATVASEFLKDLIAAGHLAPEKAYLACDPSKMKRARKAAMMEARKLDKGRLQEENRIIGMGYDGRKDSHTRTLVADDSGKVRMTMVKEEHVTVSEEPSGRYLSHFVPEEVVPPEKPAQKIAQALRDLLEEYDSLDSLKLLKGDSTNLNTGWRRDIHAHLERLLGP</sequence>
<evidence type="ECO:0000313" key="3">
    <source>
        <dbReference type="Proteomes" id="UP000440578"/>
    </source>
</evidence>
<protein>
    <submittedName>
        <fullName evidence="2">Uncharacterized protein</fullName>
    </submittedName>
</protein>
<gene>
    <name evidence="2" type="ORF">FJT64_009044</name>
</gene>
<dbReference type="AlphaFoldDB" id="A0A6A4VHL6"/>
<evidence type="ECO:0000256" key="1">
    <source>
        <dbReference type="SAM" id="MobiDB-lite"/>
    </source>
</evidence>
<name>A0A6A4VHL6_AMPAM</name>
<dbReference type="Proteomes" id="UP000440578">
    <property type="component" value="Unassembled WGS sequence"/>
</dbReference>
<feature type="compositionally biased region" description="Acidic residues" evidence="1">
    <location>
        <begin position="9"/>
        <end position="23"/>
    </location>
</feature>